<dbReference type="PROSITE" id="PS51419">
    <property type="entry name" value="RAB"/>
    <property type="match status" value="1"/>
</dbReference>
<dbReference type="FunFam" id="3.40.50.300:FF:001018">
    <property type="entry name" value="Rab family GTPase"/>
    <property type="match status" value="1"/>
</dbReference>
<keyword evidence="3" id="KW-0342">GTP-binding</keyword>
<keyword evidence="9" id="KW-1185">Reference proteome</keyword>
<sequence length="203" mass="23138">MAADFTDTYKILVIGDVNVGKTCLVHRFCDERYYDTYISTVGIDFKQKIINLDGVPVRLQIWDTAGEERFRTLTTAYYRGAQGIVLVYDVTNTDSFDHLTYWLRNIEENASPEVVKILAGNKCEVFPHHKLVQKDRAQKLAECYGMEFHEVSCRSNINVQETFRNLARAVRDQRLARGSDADERTGNVDLQEPAQANSKCASC</sequence>
<dbReference type="SMART" id="SM00173">
    <property type="entry name" value="RAS"/>
    <property type="match status" value="1"/>
</dbReference>
<keyword evidence="5" id="KW-0636">Prenylation</keyword>
<dbReference type="Pfam" id="PF00071">
    <property type="entry name" value="Ras"/>
    <property type="match status" value="1"/>
</dbReference>
<proteinExistence type="inferred from homology"/>
<evidence type="ECO:0000256" key="7">
    <source>
        <dbReference type="ARBA" id="ARBA00067099"/>
    </source>
</evidence>
<gene>
    <name evidence="10" type="primary">LOC108680311</name>
</gene>
<dbReference type="InterPro" id="IPR001806">
    <property type="entry name" value="Small_GTPase"/>
</dbReference>
<evidence type="ECO:0000256" key="6">
    <source>
        <dbReference type="ARBA" id="ARBA00053444"/>
    </source>
</evidence>
<dbReference type="GO" id="GO:0005525">
    <property type="term" value="F:GTP binding"/>
    <property type="evidence" value="ECO:0007669"/>
    <property type="project" value="UniProtKB-KW"/>
</dbReference>
<dbReference type="CDD" id="cd00154">
    <property type="entry name" value="Rab"/>
    <property type="match status" value="1"/>
</dbReference>
<evidence type="ECO:0000313" key="10">
    <source>
        <dbReference type="RefSeq" id="XP_018024604.1"/>
    </source>
</evidence>
<dbReference type="OrthoDB" id="9989112at2759"/>
<dbReference type="OMA" id="CDVHENH"/>
<comment type="function">
    <text evidence="6">Protein transport. Probably involved in vesicular traffic from ER to Golgi.</text>
</comment>
<comment type="similarity">
    <text evidence="1">Belongs to the small GTPase superfamily. Rab family.</text>
</comment>
<dbReference type="GeneID" id="108680311"/>
<dbReference type="SUPFAM" id="SSF52540">
    <property type="entry name" value="P-loop containing nucleoside triphosphate hydrolases"/>
    <property type="match status" value="1"/>
</dbReference>
<dbReference type="GO" id="GO:0003924">
    <property type="term" value="F:GTPase activity"/>
    <property type="evidence" value="ECO:0007669"/>
    <property type="project" value="InterPro"/>
</dbReference>
<keyword evidence="4" id="KW-0449">Lipoprotein</keyword>
<dbReference type="AlphaFoldDB" id="A0A8B7PEP0"/>
<dbReference type="InterPro" id="IPR027417">
    <property type="entry name" value="P-loop_NTPase"/>
</dbReference>
<reference evidence="10" key="1">
    <citation type="submission" date="2025-08" db="UniProtKB">
        <authorList>
            <consortium name="RefSeq"/>
        </authorList>
    </citation>
    <scope>IDENTIFICATION</scope>
    <source>
        <tissue evidence="10">Whole organism</tissue>
    </source>
</reference>
<dbReference type="Gene3D" id="3.40.50.300">
    <property type="entry name" value="P-loop containing nucleotide triphosphate hydrolases"/>
    <property type="match status" value="1"/>
</dbReference>
<dbReference type="Proteomes" id="UP000694843">
    <property type="component" value="Unplaced"/>
</dbReference>
<keyword evidence="2" id="KW-0547">Nucleotide-binding</keyword>
<evidence type="ECO:0000256" key="8">
    <source>
        <dbReference type="ARBA" id="ARBA00081865"/>
    </source>
</evidence>
<dbReference type="PRINTS" id="PR00449">
    <property type="entry name" value="RASTRNSFRMNG"/>
</dbReference>
<evidence type="ECO:0000256" key="4">
    <source>
        <dbReference type="ARBA" id="ARBA00023288"/>
    </source>
</evidence>
<dbReference type="RefSeq" id="XP_018024604.1">
    <property type="nucleotide sequence ID" value="XM_018169115.2"/>
</dbReference>
<dbReference type="InterPro" id="IPR050305">
    <property type="entry name" value="Small_GTPase_Rab"/>
</dbReference>
<dbReference type="KEGG" id="hazt:108680311"/>
<evidence type="ECO:0000256" key="1">
    <source>
        <dbReference type="ARBA" id="ARBA00006270"/>
    </source>
</evidence>
<dbReference type="SMART" id="SM00176">
    <property type="entry name" value="RAN"/>
    <property type="match status" value="1"/>
</dbReference>
<dbReference type="PROSITE" id="PS51420">
    <property type="entry name" value="RHO"/>
    <property type="match status" value="1"/>
</dbReference>
<organism evidence="9 10">
    <name type="scientific">Hyalella azteca</name>
    <name type="common">Amphipod</name>
    <dbReference type="NCBI Taxonomy" id="294128"/>
    <lineage>
        <taxon>Eukaryota</taxon>
        <taxon>Metazoa</taxon>
        <taxon>Ecdysozoa</taxon>
        <taxon>Arthropoda</taxon>
        <taxon>Crustacea</taxon>
        <taxon>Multicrustacea</taxon>
        <taxon>Malacostraca</taxon>
        <taxon>Eumalacostraca</taxon>
        <taxon>Peracarida</taxon>
        <taxon>Amphipoda</taxon>
        <taxon>Senticaudata</taxon>
        <taxon>Talitrida</taxon>
        <taxon>Talitroidea</taxon>
        <taxon>Hyalellidae</taxon>
        <taxon>Hyalella</taxon>
    </lineage>
</organism>
<dbReference type="SMART" id="SM00175">
    <property type="entry name" value="RAB"/>
    <property type="match status" value="1"/>
</dbReference>
<dbReference type="PANTHER" id="PTHR47980">
    <property type="entry name" value="LD44762P"/>
    <property type="match status" value="1"/>
</dbReference>
<dbReference type="NCBIfam" id="TIGR00231">
    <property type="entry name" value="small_GTP"/>
    <property type="match status" value="1"/>
</dbReference>
<dbReference type="PROSITE" id="PS51421">
    <property type="entry name" value="RAS"/>
    <property type="match status" value="1"/>
</dbReference>
<evidence type="ECO:0000256" key="5">
    <source>
        <dbReference type="ARBA" id="ARBA00023289"/>
    </source>
</evidence>
<protein>
    <recommendedName>
        <fullName evidence="7">Ras-related protein Rab-1</fullName>
    </recommendedName>
    <alternativeName>
        <fullName evidence="8">Small GTP-binding protein rab1</fullName>
    </alternativeName>
</protein>
<dbReference type="SMART" id="SM00174">
    <property type="entry name" value="RHO"/>
    <property type="match status" value="1"/>
</dbReference>
<evidence type="ECO:0000256" key="2">
    <source>
        <dbReference type="ARBA" id="ARBA00022741"/>
    </source>
</evidence>
<evidence type="ECO:0000256" key="3">
    <source>
        <dbReference type="ARBA" id="ARBA00023134"/>
    </source>
</evidence>
<accession>A0A8B7PEP0</accession>
<evidence type="ECO:0000313" key="9">
    <source>
        <dbReference type="Proteomes" id="UP000694843"/>
    </source>
</evidence>
<dbReference type="InterPro" id="IPR005225">
    <property type="entry name" value="Small_GTP-bd"/>
</dbReference>
<name>A0A8B7PEP0_HYAAZ</name>